<evidence type="ECO:0000256" key="1">
    <source>
        <dbReference type="SAM" id="Coils"/>
    </source>
</evidence>
<dbReference type="STRING" id="713585.THITH_06850"/>
<keyword evidence="4" id="KW-1185">Reference proteome</keyword>
<name>W0DHA8_9GAMM</name>
<sequence>MKTRKLLERLGRFLDKDRAEQHAELESIQEILQKLEKKEARLRGKLEEESDPDEQQEITTKLEVVHAQRLKGLERVRQLRDNAQSAARGAEDSAPQK</sequence>
<dbReference type="EMBL" id="CP007029">
    <property type="protein sequence ID" value="AHE98019.1"/>
    <property type="molecule type" value="Genomic_DNA"/>
</dbReference>
<reference evidence="3 4" key="1">
    <citation type="submission" date="2013-12" db="EMBL/GenBank/DDBJ databases">
        <authorList>
            <consortium name="DOE Joint Genome Institute"/>
            <person name="Muyzer G."/>
            <person name="Huntemann M."/>
            <person name="Han J."/>
            <person name="Chen A."/>
            <person name="Kyrpides N."/>
            <person name="Mavromatis K."/>
            <person name="Markowitz V."/>
            <person name="Palaniappan K."/>
            <person name="Ivanova N."/>
            <person name="Schaumberg A."/>
            <person name="Pati A."/>
            <person name="Liolios K."/>
            <person name="Nordberg H.P."/>
            <person name="Cantor M.N."/>
            <person name="Hua S.X."/>
            <person name="Woyke T."/>
        </authorList>
    </citation>
    <scope>NUCLEOTIDE SEQUENCE [LARGE SCALE GENOMIC DNA]</scope>
    <source>
        <strain evidence="3 4">ARh 1</strain>
    </source>
</reference>
<protein>
    <submittedName>
        <fullName evidence="3">Uncharacterized protein</fullName>
    </submittedName>
</protein>
<dbReference type="HOGENOM" id="CLU_183130_0_0_6"/>
<feature type="coiled-coil region" evidence="1">
    <location>
        <begin position="18"/>
        <end position="48"/>
    </location>
</feature>
<dbReference type="OrthoDB" id="5796609at2"/>
<gene>
    <name evidence="3" type="ORF">THITH_06850</name>
</gene>
<keyword evidence="1" id="KW-0175">Coiled coil</keyword>
<dbReference type="Proteomes" id="UP000005289">
    <property type="component" value="Chromosome"/>
</dbReference>
<evidence type="ECO:0000313" key="4">
    <source>
        <dbReference type="Proteomes" id="UP000005289"/>
    </source>
</evidence>
<dbReference type="KEGG" id="tti:THITH_06850"/>
<organism evidence="3 4">
    <name type="scientific">Thioalkalivibrio paradoxus ARh 1</name>
    <dbReference type="NCBI Taxonomy" id="713585"/>
    <lineage>
        <taxon>Bacteria</taxon>
        <taxon>Pseudomonadati</taxon>
        <taxon>Pseudomonadota</taxon>
        <taxon>Gammaproteobacteria</taxon>
        <taxon>Chromatiales</taxon>
        <taxon>Ectothiorhodospiraceae</taxon>
        <taxon>Thioalkalivibrio</taxon>
    </lineage>
</organism>
<dbReference type="AlphaFoldDB" id="W0DHA8"/>
<feature type="region of interest" description="Disordered" evidence="2">
    <location>
        <begin position="75"/>
        <end position="97"/>
    </location>
</feature>
<evidence type="ECO:0000256" key="2">
    <source>
        <dbReference type="SAM" id="MobiDB-lite"/>
    </source>
</evidence>
<accession>W0DHA8</accession>
<dbReference type="RefSeq" id="WP_006748706.1">
    <property type="nucleotide sequence ID" value="NZ_CP007029.1"/>
</dbReference>
<evidence type="ECO:0000313" key="3">
    <source>
        <dbReference type="EMBL" id="AHE98019.1"/>
    </source>
</evidence>
<proteinExistence type="predicted"/>